<dbReference type="GO" id="GO:0016887">
    <property type="term" value="F:ATP hydrolysis activity"/>
    <property type="evidence" value="ECO:0007669"/>
    <property type="project" value="InterPro"/>
</dbReference>
<dbReference type="InterPro" id="IPR003439">
    <property type="entry name" value="ABC_transporter-like_ATP-bd"/>
</dbReference>
<dbReference type="PANTHER" id="PTHR43820:SF5">
    <property type="entry name" value="HIGH-AFFINITY BRANCHED-CHAIN AMINO ACID TRANSPORT ATP-BINDING PROTEIN"/>
    <property type="match status" value="1"/>
</dbReference>
<dbReference type="InterPro" id="IPR003593">
    <property type="entry name" value="AAA+_ATPase"/>
</dbReference>
<gene>
    <name evidence="8" type="ORF">SAMN05443248_2065</name>
</gene>
<dbReference type="GO" id="GO:0015807">
    <property type="term" value="P:L-amino acid transport"/>
    <property type="evidence" value="ECO:0007669"/>
    <property type="project" value="TreeGrafter"/>
</dbReference>
<dbReference type="Proteomes" id="UP000189796">
    <property type="component" value="Chromosome I"/>
</dbReference>
<dbReference type="InterPro" id="IPR027417">
    <property type="entry name" value="P-loop_NTPase"/>
</dbReference>
<dbReference type="Pfam" id="PF00005">
    <property type="entry name" value="ABC_tran"/>
    <property type="match status" value="1"/>
</dbReference>
<dbReference type="NCBIfam" id="TIGR03410">
    <property type="entry name" value="urea_trans_UrtE"/>
    <property type="match status" value="1"/>
</dbReference>
<evidence type="ECO:0000313" key="9">
    <source>
        <dbReference type="Proteomes" id="UP000189796"/>
    </source>
</evidence>
<organism evidence="8 9">
    <name type="scientific">Bradyrhizobium erythrophlei</name>
    <dbReference type="NCBI Taxonomy" id="1437360"/>
    <lineage>
        <taxon>Bacteria</taxon>
        <taxon>Pseudomonadati</taxon>
        <taxon>Pseudomonadota</taxon>
        <taxon>Alphaproteobacteria</taxon>
        <taxon>Hyphomicrobiales</taxon>
        <taxon>Nitrobacteraceae</taxon>
        <taxon>Bradyrhizobium</taxon>
    </lineage>
</organism>
<dbReference type="CDD" id="cd03224">
    <property type="entry name" value="ABC_TM1139_LivF_branched"/>
    <property type="match status" value="1"/>
</dbReference>
<evidence type="ECO:0000256" key="1">
    <source>
        <dbReference type="ARBA" id="ARBA00005417"/>
    </source>
</evidence>
<protein>
    <submittedName>
        <fullName evidence="8">Amino acid/amide ABC transporter ATP-binding protein 2, HAAT family</fullName>
    </submittedName>
</protein>
<evidence type="ECO:0000256" key="5">
    <source>
        <dbReference type="ARBA" id="ARBA00022970"/>
    </source>
</evidence>
<dbReference type="GO" id="GO:0015658">
    <property type="term" value="F:branched-chain amino acid transmembrane transporter activity"/>
    <property type="evidence" value="ECO:0007669"/>
    <property type="project" value="TreeGrafter"/>
</dbReference>
<dbReference type="SMART" id="SM00382">
    <property type="entry name" value="AAA"/>
    <property type="match status" value="1"/>
</dbReference>
<dbReference type="InterPro" id="IPR017780">
    <property type="entry name" value="ABC_transptr_urea_ATP-bd_UrtE"/>
</dbReference>
<evidence type="ECO:0000313" key="8">
    <source>
        <dbReference type="EMBL" id="SHG59079.1"/>
    </source>
</evidence>
<evidence type="ECO:0000256" key="2">
    <source>
        <dbReference type="ARBA" id="ARBA00022448"/>
    </source>
</evidence>
<reference evidence="8 9" key="1">
    <citation type="submission" date="2016-11" db="EMBL/GenBank/DDBJ databases">
        <authorList>
            <person name="Jaros S."/>
            <person name="Januszkiewicz K."/>
            <person name="Wedrychowicz H."/>
        </authorList>
    </citation>
    <scope>NUCLEOTIDE SEQUENCE [LARGE SCALE GENOMIC DNA]</scope>
    <source>
        <strain evidence="8 9">GAS138</strain>
    </source>
</reference>
<name>A0A1M5L2U0_9BRAD</name>
<comment type="function">
    <text evidence="6">Involved in beta-(1--&gt;2)glucan export. Transmembrane domains (TMD) form a pore in the inner membrane and the ATP-binding domain (NBD) is responsible for energy generation.</text>
</comment>
<keyword evidence="4 8" id="KW-0067">ATP-binding</keyword>
<keyword evidence="3" id="KW-0547">Nucleotide-binding</keyword>
<dbReference type="GO" id="GO:0005524">
    <property type="term" value="F:ATP binding"/>
    <property type="evidence" value="ECO:0007669"/>
    <property type="project" value="UniProtKB-KW"/>
</dbReference>
<dbReference type="InterPro" id="IPR052156">
    <property type="entry name" value="BCAA_Transport_ATP-bd_LivF"/>
</dbReference>
<dbReference type="RefSeq" id="WP_079601117.1">
    <property type="nucleotide sequence ID" value="NZ_LT670817.1"/>
</dbReference>
<dbReference type="OrthoDB" id="9776369at2"/>
<evidence type="ECO:0000256" key="4">
    <source>
        <dbReference type="ARBA" id="ARBA00022840"/>
    </source>
</evidence>
<sequence>MLEIKNLSAFYGNSRALQNVTLEVGEAGFLSVLGRNGVGKTTLLRSIVGLMDRNDGSIRLDGEEIAATPTHDRVRHGIGYVPQGRGILPQFTVRENLKLGTFARRNPGDAGVLEDKVFDLFPVLKEFLNRRGGNLSGGQQQQLAIARAMLTNPKIVLLDEPTEGIQPNLVEQIEDVIVRLNKEHGITIILVEQDVNFARRASRSFVIIEKGHVAASGPIDTLTDDLVHRHMAV</sequence>
<evidence type="ECO:0000256" key="6">
    <source>
        <dbReference type="ARBA" id="ARBA00024722"/>
    </source>
</evidence>
<comment type="similarity">
    <text evidence="1">Belongs to the ABC transporter superfamily.</text>
</comment>
<evidence type="ECO:0000256" key="3">
    <source>
        <dbReference type="ARBA" id="ARBA00022741"/>
    </source>
</evidence>
<dbReference type="PANTHER" id="PTHR43820">
    <property type="entry name" value="HIGH-AFFINITY BRANCHED-CHAIN AMINO ACID TRANSPORT ATP-BINDING PROTEIN LIVF"/>
    <property type="match status" value="1"/>
</dbReference>
<dbReference type="SUPFAM" id="SSF52540">
    <property type="entry name" value="P-loop containing nucleoside triphosphate hydrolases"/>
    <property type="match status" value="1"/>
</dbReference>
<accession>A0A1M5L2U0</accession>
<keyword evidence="5" id="KW-0029">Amino-acid transport</keyword>
<dbReference type="Gene3D" id="3.40.50.300">
    <property type="entry name" value="P-loop containing nucleotide triphosphate hydrolases"/>
    <property type="match status" value="1"/>
</dbReference>
<dbReference type="PROSITE" id="PS50893">
    <property type="entry name" value="ABC_TRANSPORTER_2"/>
    <property type="match status" value="1"/>
</dbReference>
<evidence type="ECO:0000259" key="7">
    <source>
        <dbReference type="PROSITE" id="PS50893"/>
    </source>
</evidence>
<proteinExistence type="inferred from homology"/>
<feature type="domain" description="ABC transporter" evidence="7">
    <location>
        <begin position="2"/>
        <end position="233"/>
    </location>
</feature>
<dbReference type="AlphaFoldDB" id="A0A1M5L2U0"/>
<keyword evidence="2" id="KW-0813">Transport</keyword>
<dbReference type="EMBL" id="LT670817">
    <property type="protein sequence ID" value="SHG59079.1"/>
    <property type="molecule type" value="Genomic_DNA"/>
</dbReference>